<reference evidence="1" key="1">
    <citation type="submission" date="2023-03" db="EMBL/GenBank/DDBJ databases">
        <title>Massive genome expansion in bonnet fungi (Mycena s.s.) driven by repeated elements and novel gene families across ecological guilds.</title>
        <authorList>
            <consortium name="Lawrence Berkeley National Laboratory"/>
            <person name="Harder C.B."/>
            <person name="Miyauchi S."/>
            <person name="Viragh M."/>
            <person name="Kuo A."/>
            <person name="Thoen E."/>
            <person name="Andreopoulos B."/>
            <person name="Lu D."/>
            <person name="Skrede I."/>
            <person name="Drula E."/>
            <person name="Henrissat B."/>
            <person name="Morin E."/>
            <person name="Kohler A."/>
            <person name="Barry K."/>
            <person name="LaButti K."/>
            <person name="Morin E."/>
            <person name="Salamov A."/>
            <person name="Lipzen A."/>
            <person name="Mereny Z."/>
            <person name="Hegedus B."/>
            <person name="Baldrian P."/>
            <person name="Stursova M."/>
            <person name="Weitz H."/>
            <person name="Taylor A."/>
            <person name="Grigoriev I.V."/>
            <person name="Nagy L.G."/>
            <person name="Martin F."/>
            <person name="Kauserud H."/>
        </authorList>
    </citation>
    <scope>NUCLEOTIDE SEQUENCE</scope>
    <source>
        <strain evidence="1">CBHHK182m</strain>
    </source>
</reference>
<dbReference type="InterPro" id="IPR025660">
    <property type="entry name" value="Pept_his_AS"/>
</dbReference>
<dbReference type="EMBL" id="JARKIB010000052">
    <property type="protein sequence ID" value="KAJ7754465.1"/>
    <property type="molecule type" value="Genomic_DNA"/>
</dbReference>
<comment type="caution">
    <text evidence="1">The sequence shown here is derived from an EMBL/GenBank/DDBJ whole genome shotgun (WGS) entry which is preliminary data.</text>
</comment>
<accession>A0AAD7NB85</accession>
<evidence type="ECO:0000313" key="2">
    <source>
        <dbReference type="Proteomes" id="UP001215598"/>
    </source>
</evidence>
<gene>
    <name evidence="1" type="ORF">B0H16DRAFT_1316290</name>
</gene>
<proteinExistence type="predicted"/>
<sequence length="381" mass="42722">MWITDSKRAAQALFECLERRNCAQNQTKVVLISSHDYITPLQGGSVGGEAIWALSTYRALQEMGYTVLFGNGIEAVNRMYKIFDPLVTIVIANDEQAFGCFKTKCVRSETNPDGIPAWKIFSSHFWQGQNNPLGSKWTLSPEDVRPYGFGNTYLGYSIEAQCAKHAFVPHAQRKRQVYILAKYLKFFLPKFTVWPPSYYDEAANATGLGFIMASRYLPDGNRLGPGELSTSIQNLGEEAMKSDTFYDLLSHSVALVGVGNPALSPTPYDALCLGVPFINPINSWNKKDPEDRKHWQTQHGALKSLSPPYVYHVQKGDREGFVNAIRDAAANPIESYVFERMKMSSVKDRLAKILTHDWKEEAALLLKARQEGSEKGAVFML</sequence>
<protein>
    <submittedName>
        <fullName evidence="1">Uncharacterized protein</fullName>
    </submittedName>
</protein>
<dbReference type="AlphaFoldDB" id="A0AAD7NB85"/>
<name>A0AAD7NB85_9AGAR</name>
<keyword evidence="2" id="KW-1185">Reference proteome</keyword>
<evidence type="ECO:0000313" key="1">
    <source>
        <dbReference type="EMBL" id="KAJ7754465.1"/>
    </source>
</evidence>
<dbReference type="PROSITE" id="PS00639">
    <property type="entry name" value="THIOL_PROTEASE_HIS"/>
    <property type="match status" value="1"/>
</dbReference>
<organism evidence="1 2">
    <name type="scientific">Mycena metata</name>
    <dbReference type="NCBI Taxonomy" id="1033252"/>
    <lineage>
        <taxon>Eukaryota</taxon>
        <taxon>Fungi</taxon>
        <taxon>Dikarya</taxon>
        <taxon>Basidiomycota</taxon>
        <taxon>Agaricomycotina</taxon>
        <taxon>Agaricomycetes</taxon>
        <taxon>Agaricomycetidae</taxon>
        <taxon>Agaricales</taxon>
        <taxon>Marasmiineae</taxon>
        <taxon>Mycenaceae</taxon>
        <taxon>Mycena</taxon>
    </lineage>
</organism>
<dbReference type="Proteomes" id="UP001215598">
    <property type="component" value="Unassembled WGS sequence"/>
</dbReference>